<name>A0A7Y2EEV3_UNCEI</name>
<accession>A0A7Y2EEV3</accession>
<dbReference type="Proteomes" id="UP000547674">
    <property type="component" value="Unassembled WGS sequence"/>
</dbReference>
<dbReference type="Gene3D" id="3.40.1730.10">
    <property type="entry name" value="pa0076 domain"/>
    <property type="match status" value="1"/>
</dbReference>
<gene>
    <name evidence="1" type="primary">tagF</name>
    <name evidence="1" type="ORF">HKN21_08305</name>
</gene>
<organism evidence="1 2">
    <name type="scientific">Eiseniibacteriota bacterium</name>
    <dbReference type="NCBI Taxonomy" id="2212470"/>
    <lineage>
        <taxon>Bacteria</taxon>
        <taxon>Candidatus Eiseniibacteriota</taxon>
    </lineage>
</organism>
<dbReference type="AlphaFoldDB" id="A0A7Y2EEV3"/>
<comment type="caution">
    <text evidence="1">The sequence shown here is derived from an EMBL/GenBank/DDBJ whole genome shotgun (WGS) entry which is preliminary data.</text>
</comment>
<dbReference type="EMBL" id="JABDJR010000326">
    <property type="protein sequence ID" value="NNF06748.1"/>
    <property type="molecule type" value="Genomic_DNA"/>
</dbReference>
<evidence type="ECO:0000313" key="2">
    <source>
        <dbReference type="Proteomes" id="UP000547674"/>
    </source>
</evidence>
<sequence>MSQTVQSLSYFGKTPQAADFVVHHQDRESGVAFQNWLIDGMAIARERLGDRWEALYEALPSLRFVYWKGSPDELLVGSLVTSKDESGRRFPLSGFWEINYEHVESCRWNLPVHYDGLFREVTSRLHPHREADHNLSLKTEVETWPAPDSLSNPENSSIGNLKVGDIDAAFGQPWVERASINLLELSFRVRRWAGWVPDFGLRFPLPPEGPLYLPTLHFWLQLTRITMGEGTGVPNLLWTEARSVPGFIDVYYATPSPVAALFLVAPDLEGDSVYPVHEEDSPRVHLDTNEGRAVIGQVQDKDTSLEEVLRLVSTHSPRSSA</sequence>
<reference evidence="1 2" key="1">
    <citation type="submission" date="2020-03" db="EMBL/GenBank/DDBJ databases">
        <title>Metabolic flexibility allows generalist bacteria to become dominant in a frequently disturbed ecosystem.</title>
        <authorList>
            <person name="Chen Y.-J."/>
            <person name="Leung P.M."/>
            <person name="Bay S.K."/>
            <person name="Hugenholtz P."/>
            <person name="Kessler A.J."/>
            <person name="Shelley G."/>
            <person name="Waite D.W."/>
            <person name="Cook P.L."/>
            <person name="Greening C."/>
        </authorList>
    </citation>
    <scope>NUCLEOTIDE SEQUENCE [LARGE SCALE GENOMIC DNA]</scope>
    <source>
        <strain evidence="1">SS_bin_28</strain>
    </source>
</reference>
<dbReference type="Pfam" id="PF09867">
    <property type="entry name" value="TagF_N"/>
    <property type="match status" value="1"/>
</dbReference>
<evidence type="ECO:0000313" key="1">
    <source>
        <dbReference type="EMBL" id="NNF06748.1"/>
    </source>
</evidence>
<dbReference type="NCBIfam" id="TIGR03373">
    <property type="entry name" value="VI_minor_4"/>
    <property type="match status" value="1"/>
</dbReference>
<dbReference type="InterPro" id="IPR017748">
    <property type="entry name" value="TagF"/>
</dbReference>
<protein>
    <submittedName>
        <fullName evidence="1">Type VI secretion system-associated protein TagF</fullName>
    </submittedName>
</protein>
<dbReference type="InterPro" id="IPR038225">
    <property type="entry name" value="TagF_sf"/>
</dbReference>
<proteinExistence type="predicted"/>